<proteinExistence type="predicted"/>
<dbReference type="EMBL" id="CP111018">
    <property type="protein sequence ID" value="WAR09965.1"/>
    <property type="molecule type" value="Genomic_DNA"/>
</dbReference>
<evidence type="ECO:0000313" key="3">
    <source>
        <dbReference type="Proteomes" id="UP001164746"/>
    </source>
</evidence>
<evidence type="ECO:0000259" key="1">
    <source>
        <dbReference type="PROSITE" id="PS51029"/>
    </source>
</evidence>
<reference evidence="2" key="1">
    <citation type="submission" date="2022-11" db="EMBL/GenBank/DDBJ databases">
        <title>Centuries of genome instability and evolution in soft-shell clam transmissible cancer (bioRxiv).</title>
        <authorList>
            <person name="Hart S.F.M."/>
            <person name="Yonemitsu M.A."/>
            <person name="Giersch R.M."/>
            <person name="Beal B.F."/>
            <person name="Arriagada G."/>
            <person name="Davis B.W."/>
            <person name="Ostrander E.A."/>
            <person name="Goff S.P."/>
            <person name="Metzger M.J."/>
        </authorList>
    </citation>
    <scope>NUCLEOTIDE SEQUENCE</scope>
    <source>
        <strain evidence="2">MELC-2E11</strain>
        <tissue evidence="2">Siphon/mantle</tissue>
    </source>
</reference>
<dbReference type="Proteomes" id="UP001164746">
    <property type="component" value="Chromosome 7"/>
</dbReference>
<dbReference type="PROSITE" id="PS51029">
    <property type="entry name" value="MADF"/>
    <property type="match status" value="1"/>
</dbReference>
<name>A0ABY7EJ02_MYAAR</name>
<dbReference type="InterPro" id="IPR006578">
    <property type="entry name" value="MADF-dom"/>
</dbReference>
<sequence>MVDWLREHPLLFNKKLSLYKDKGKKDALWAEQARKLGKEVVLLTVWYRSIRTRYGKLARPKGLGLATAPSVIYGSWTKQQLHTFSPNAVKLESLSKEEISMKTSIVDELKRPDSSIRLLLATEACGMGVDIPDENREANKSAMVPQKMDWKTELRHTSMYLCAEIASRFKPSRKTRCCMAFSEIDQLKPNN</sequence>
<protein>
    <recommendedName>
        <fullName evidence="1">MADF domain-containing protein</fullName>
    </recommendedName>
</protein>
<organism evidence="2 3">
    <name type="scientific">Mya arenaria</name>
    <name type="common">Soft-shell clam</name>
    <dbReference type="NCBI Taxonomy" id="6604"/>
    <lineage>
        <taxon>Eukaryota</taxon>
        <taxon>Metazoa</taxon>
        <taxon>Spiralia</taxon>
        <taxon>Lophotrochozoa</taxon>
        <taxon>Mollusca</taxon>
        <taxon>Bivalvia</taxon>
        <taxon>Autobranchia</taxon>
        <taxon>Heteroconchia</taxon>
        <taxon>Euheterodonta</taxon>
        <taxon>Imparidentia</taxon>
        <taxon>Neoheterodontei</taxon>
        <taxon>Myida</taxon>
        <taxon>Myoidea</taxon>
        <taxon>Myidae</taxon>
        <taxon>Mya</taxon>
    </lineage>
</organism>
<dbReference type="Pfam" id="PF10545">
    <property type="entry name" value="MADF_DNA_bdg"/>
    <property type="match status" value="1"/>
</dbReference>
<gene>
    <name evidence="2" type="ORF">MAR_035041</name>
</gene>
<evidence type="ECO:0000313" key="2">
    <source>
        <dbReference type="EMBL" id="WAR09965.1"/>
    </source>
</evidence>
<accession>A0ABY7EJ02</accession>
<feature type="domain" description="MADF" evidence="1">
    <location>
        <begin position="1"/>
        <end position="90"/>
    </location>
</feature>
<keyword evidence="3" id="KW-1185">Reference proteome</keyword>